<keyword evidence="3" id="KW-1185">Reference proteome</keyword>
<protein>
    <submittedName>
        <fullName evidence="2">Uncharacterized protein</fullName>
    </submittedName>
</protein>
<sequence>STSVSKNKQAVADEQSEEPELNVEGTALNSTSTSYSGEDLLKKRSRNGKGSGAQQTFRIKKYKDDACQRPVPKQDPVQVQVHTTLTVVKNSLEVDQEEEIGFTFLPLRTSQEELFVEGAKKLARATFLRRSKGHGDYIKLVLQSSYLNGDDERIPLSGPNKEKHFQDIKVGEIFYWQKNQVLSKKKLPQPAETSTKQKKAKTPAKQSAASLPDFDTDDHDQALTDTSTMAAETSTNHPDPPQIQPTCQSTASTSTKKKTKLPTLTIWKNSPSHH</sequence>
<name>A0AAD9PUI4_ACRCE</name>
<organism evidence="2 3">
    <name type="scientific">Acropora cervicornis</name>
    <name type="common">Staghorn coral</name>
    <dbReference type="NCBI Taxonomy" id="6130"/>
    <lineage>
        <taxon>Eukaryota</taxon>
        <taxon>Metazoa</taxon>
        <taxon>Cnidaria</taxon>
        <taxon>Anthozoa</taxon>
        <taxon>Hexacorallia</taxon>
        <taxon>Scleractinia</taxon>
        <taxon>Astrocoeniina</taxon>
        <taxon>Acroporidae</taxon>
        <taxon>Acropora</taxon>
    </lineage>
</organism>
<evidence type="ECO:0000256" key="1">
    <source>
        <dbReference type="SAM" id="MobiDB-lite"/>
    </source>
</evidence>
<gene>
    <name evidence="2" type="ORF">P5673_030184</name>
</gene>
<feature type="compositionally biased region" description="Polar residues" evidence="1">
    <location>
        <begin position="223"/>
        <end position="237"/>
    </location>
</feature>
<proteinExistence type="predicted"/>
<feature type="compositionally biased region" description="Polar residues" evidence="1">
    <location>
        <begin position="27"/>
        <end position="36"/>
    </location>
</feature>
<dbReference type="EMBL" id="JARQWQ010000127">
    <property type="protein sequence ID" value="KAK2549359.1"/>
    <property type="molecule type" value="Genomic_DNA"/>
</dbReference>
<reference evidence="2" key="2">
    <citation type="journal article" date="2023" name="Science">
        <title>Genomic signatures of disease resistance in endangered staghorn corals.</title>
        <authorList>
            <person name="Vollmer S.V."/>
            <person name="Selwyn J.D."/>
            <person name="Despard B.A."/>
            <person name="Roesel C.L."/>
        </authorList>
    </citation>
    <scope>NUCLEOTIDE SEQUENCE</scope>
    <source>
        <strain evidence="2">K2</strain>
    </source>
</reference>
<dbReference type="AlphaFoldDB" id="A0AAD9PUI4"/>
<reference evidence="2" key="1">
    <citation type="journal article" date="2023" name="G3 (Bethesda)">
        <title>Whole genome assembly and annotation of the endangered Caribbean coral Acropora cervicornis.</title>
        <authorList>
            <person name="Selwyn J.D."/>
            <person name="Vollmer S.V."/>
        </authorList>
    </citation>
    <scope>NUCLEOTIDE SEQUENCE</scope>
    <source>
        <strain evidence="2">K2</strain>
    </source>
</reference>
<feature type="non-terminal residue" evidence="2">
    <location>
        <position position="274"/>
    </location>
</feature>
<accession>A0AAD9PUI4</accession>
<dbReference type="Proteomes" id="UP001249851">
    <property type="component" value="Unassembled WGS sequence"/>
</dbReference>
<evidence type="ECO:0000313" key="2">
    <source>
        <dbReference type="EMBL" id="KAK2549359.1"/>
    </source>
</evidence>
<comment type="caution">
    <text evidence="2">The sequence shown here is derived from an EMBL/GenBank/DDBJ whole genome shotgun (WGS) entry which is preliminary data.</text>
</comment>
<feature type="region of interest" description="Disordered" evidence="1">
    <location>
        <begin position="185"/>
        <end position="274"/>
    </location>
</feature>
<evidence type="ECO:0000313" key="3">
    <source>
        <dbReference type="Proteomes" id="UP001249851"/>
    </source>
</evidence>
<feature type="region of interest" description="Disordered" evidence="1">
    <location>
        <begin position="1"/>
        <end position="71"/>
    </location>
</feature>